<dbReference type="UCSC" id="F11A5.7">
    <property type="organism name" value="c. elegans"/>
</dbReference>
<dbReference type="PIR" id="T20752">
    <property type="entry name" value="T20752"/>
</dbReference>
<dbReference type="EMBL" id="BX284605">
    <property type="protein sequence ID" value="CAB07359.2"/>
    <property type="molecule type" value="Genomic_DNA"/>
</dbReference>
<evidence type="ECO:0000256" key="1">
    <source>
        <dbReference type="SAM" id="SignalP"/>
    </source>
</evidence>
<dbReference type="AlphaFoldDB" id="O17791"/>
<dbReference type="WormBase" id="F11A5.7">
    <property type="protein sequence ID" value="CE35462"/>
    <property type="gene ID" value="WBGene00008675"/>
    <property type="gene designation" value="irld-26"/>
</dbReference>
<dbReference type="Gene3D" id="3.80.20.20">
    <property type="entry name" value="Receptor L-domain"/>
    <property type="match status" value="2"/>
</dbReference>
<dbReference type="RefSeq" id="NP_507087.2">
    <property type="nucleotide sequence ID" value="NM_074686.2"/>
</dbReference>
<dbReference type="PANTHER" id="PTHR21662:SF3">
    <property type="entry name" value="RECEPTOR L-DOMAIN DOMAIN-CONTAINING PROTEIN"/>
    <property type="match status" value="1"/>
</dbReference>
<proteinExistence type="predicted"/>
<dbReference type="GeneID" id="184334"/>
<protein>
    <submittedName>
        <fullName evidence="3">Receptor L-domain domain-containing protein</fullName>
    </submittedName>
</protein>
<dbReference type="PhylomeDB" id="O17791"/>
<dbReference type="CTD" id="184334"/>
<dbReference type="PANTHER" id="PTHR21662">
    <property type="entry name" value="RECEPTOR PROTEIN-TYROSINE KINASE"/>
    <property type="match status" value="1"/>
</dbReference>
<sequence>MDGKFLFFLLLAAVNALGANLTTFFQEKNCDPKCTFETQNLASQTVGLFPSKCSTEKLAITFLNMKRLIGSISVAGTKFKNVSFLAGLESIDCGNSLVFISFNNQMVELGLTNLTSISCSSFQINSNKNLRRLGISKLKNITIIPSDYNMGVYIESQSNNFCITTEEMENLIWNVNLDARFGTYCTPTKTEKLCMPPQMCLRVFGDLEIGSGSDLNSMKSVQIIFGSLIINRTNLTNFNFLENLKYVAQMQKDKSAIIVEKNLDLVNISFPKLKRVRSDNLHSIVFTGNNQNTSRDVDGCIRLADDLGLFKSWSPIFDGKDCITMNFTVHWPENSSTKQGKMCLLILNTFLFFIAVEQFS</sequence>
<name>O17791_CAEEL</name>
<evidence type="ECO:0000259" key="2">
    <source>
        <dbReference type="Pfam" id="PF01030"/>
    </source>
</evidence>
<dbReference type="KEGG" id="cel:CELE_F11A5.7"/>
<feature type="signal peptide" evidence="1">
    <location>
        <begin position="1"/>
        <end position="18"/>
    </location>
</feature>
<dbReference type="STRING" id="6239.F11A5.7.1"/>
<dbReference type="HOGENOM" id="CLU_028064_0_0_1"/>
<keyword evidence="1" id="KW-0732">Signal</keyword>
<dbReference type="PaxDb" id="6239-F11A5.7"/>
<evidence type="ECO:0000313" key="3">
    <source>
        <dbReference type="EMBL" id="CAB07359.2"/>
    </source>
</evidence>
<dbReference type="InterPro" id="IPR036941">
    <property type="entry name" value="Rcpt_L-dom_sf"/>
</dbReference>
<gene>
    <name evidence="3 5" type="primary">irld-26</name>
    <name evidence="3" type="ORF">CELE_F11A5.7</name>
    <name evidence="5" type="ORF">F11A5.7</name>
</gene>
<dbReference type="FunCoup" id="O17791">
    <property type="interactions" value="12"/>
</dbReference>
<evidence type="ECO:0000313" key="5">
    <source>
        <dbReference type="WormBase" id="F11A5.7"/>
    </source>
</evidence>
<dbReference type="InterPro" id="IPR000494">
    <property type="entry name" value="Rcpt_L-dom"/>
</dbReference>
<dbReference type="eggNOG" id="ENOG502THDH">
    <property type="taxonomic scope" value="Eukaryota"/>
</dbReference>
<feature type="domain" description="Receptor L-domain" evidence="2">
    <location>
        <begin position="200"/>
        <end position="291"/>
    </location>
</feature>
<keyword evidence="3" id="KW-0675">Receptor</keyword>
<reference evidence="3 4" key="1">
    <citation type="journal article" date="1998" name="Science">
        <title>Genome sequence of the nematode C. elegans: a platform for investigating biology.</title>
        <authorList>
            <consortium name="The C. elegans sequencing consortium"/>
            <person name="Sulson J.E."/>
            <person name="Waterston R."/>
        </authorList>
    </citation>
    <scope>NUCLEOTIDE SEQUENCE [LARGE SCALE GENOMIC DNA]</scope>
    <source>
        <strain evidence="3 4">Bristol N2</strain>
    </source>
</reference>
<dbReference type="SUPFAM" id="SSF52058">
    <property type="entry name" value="L domain-like"/>
    <property type="match status" value="2"/>
</dbReference>
<dbReference type="InParanoid" id="O17791"/>
<dbReference type="AGR" id="WB:WBGene00008675"/>
<evidence type="ECO:0000313" key="4">
    <source>
        <dbReference type="Proteomes" id="UP000001940"/>
    </source>
</evidence>
<organism evidence="3 4">
    <name type="scientific">Caenorhabditis elegans</name>
    <dbReference type="NCBI Taxonomy" id="6239"/>
    <lineage>
        <taxon>Eukaryota</taxon>
        <taxon>Metazoa</taxon>
        <taxon>Ecdysozoa</taxon>
        <taxon>Nematoda</taxon>
        <taxon>Chromadorea</taxon>
        <taxon>Rhabditida</taxon>
        <taxon>Rhabditina</taxon>
        <taxon>Rhabditomorpha</taxon>
        <taxon>Rhabditoidea</taxon>
        <taxon>Rhabditidae</taxon>
        <taxon>Peloderinae</taxon>
        <taxon>Caenorhabditis</taxon>
    </lineage>
</organism>
<dbReference type="OMA" id="SCEDMER"/>
<feature type="chain" id="PRO_5004158039" evidence="1">
    <location>
        <begin position="19"/>
        <end position="360"/>
    </location>
</feature>
<accession>O17791</accession>
<dbReference type="InterPro" id="IPR053079">
    <property type="entry name" value="SPS2_domain"/>
</dbReference>
<dbReference type="Pfam" id="PF01030">
    <property type="entry name" value="Recep_L_domain"/>
    <property type="match status" value="1"/>
</dbReference>
<dbReference type="Proteomes" id="UP000001940">
    <property type="component" value="Chromosome V"/>
</dbReference>
<keyword evidence="4" id="KW-1185">Reference proteome</keyword>